<dbReference type="InterPro" id="IPR011130">
    <property type="entry name" value="SecA_preprotein_X-link_dom"/>
</dbReference>
<dbReference type="GO" id="GO:0017038">
    <property type="term" value="P:protein import"/>
    <property type="evidence" value="ECO:0007669"/>
    <property type="project" value="InterPro"/>
</dbReference>
<keyword evidence="3 15" id="KW-0813">Transport</keyword>
<dbReference type="NCBIfam" id="TIGR00963">
    <property type="entry name" value="secA"/>
    <property type="match status" value="1"/>
</dbReference>
<dbReference type="SUPFAM" id="SSF52540">
    <property type="entry name" value="P-loop containing nucleoside triphosphate hydrolases"/>
    <property type="match status" value="2"/>
</dbReference>
<dbReference type="InterPro" id="IPR014018">
    <property type="entry name" value="SecA_motor_DEAD"/>
</dbReference>
<dbReference type="GO" id="GO:0005886">
    <property type="term" value="C:plasma membrane"/>
    <property type="evidence" value="ECO:0007669"/>
    <property type="project" value="UniProtKB-SubCell"/>
</dbReference>
<dbReference type="SMART" id="SM00957">
    <property type="entry name" value="SecA_DEAD"/>
    <property type="match status" value="1"/>
</dbReference>
<dbReference type="GO" id="GO:0043952">
    <property type="term" value="P:protein transport by the Sec complex"/>
    <property type="evidence" value="ECO:0007669"/>
    <property type="project" value="TreeGrafter"/>
</dbReference>
<dbReference type="RefSeq" id="WP_073330940.1">
    <property type="nucleotide sequence ID" value="NZ_FQYO01000004.1"/>
</dbReference>
<evidence type="ECO:0000256" key="6">
    <source>
        <dbReference type="ARBA" id="ARBA00022519"/>
    </source>
</evidence>
<dbReference type="InterPro" id="IPR014001">
    <property type="entry name" value="Helicase_ATP-bd"/>
</dbReference>
<dbReference type="Gene3D" id="3.90.1440.10">
    <property type="entry name" value="SecA, preprotein cross-linking domain"/>
    <property type="match status" value="1"/>
</dbReference>
<dbReference type="GO" id="GO:0031522">
    <property type="term" value="C:cell envelope Sec protein transport complex"/>
    <property type="evidence" value="ECO:0007669"/>
    <property type="project" value="UniProtKB-ARBA"/>
</dbReference>
<feature type="compositionally biased region" description="Low complexity" evidence="17">
    <location>
        <begin position="832"/>
        <end position="855"/>
    </location>
</feature>
<dbReference type="PRINTS" id="PR00906">
    <property type="entry name" value="SECA"/>
</dbReference>
<keyword evidence="7" id="KW-0479">Metal-binding</keyword>
<dbReference type="Pfam" id="PF21090">
    <property type="entry name" value="P-loop_SecA"/>
    <property type="match status" value="1"/>
</dbReference>
<sequence length="939" mass="103491">MLGLGNIARKVFGTPNDRKVKATAPIVERINALEDEFRALTDEGLKDRTQALAQRAMGGESLDDLLPEAFANCREAARRALGLRAFDVQLMGGIFLHQGNIAEMKTGEGKTLVATFPAYLNALTGKGVHVVTVNDYLAKRDSEWMGKVFGALGLTTGVVYPQQPEAEKKAAYAADITYATNNELGFDYLRDNMKSDLGQMNQRGHNFAIVDEVDSILIDEARTPLIISGPAQDRSDLYKAIDELVPSLTEEHYEIDEKTRRVGYTDEGNEFIEARLREAGLLPEDQSLYDPESTTLVHHVNQGLRAHKLFQKDKDYIVRNDEVVLIDEFTGRMMAGRRLSDGLHQAIEAKENVEIKPENVTLASVTFQNYFRLYDKLSGMTGTALTEAEEFASIYGLGVVEVPTNRPIARQDEDDAVYRTAKEKFDGIVEAIRVAHEKRQPILVGTTSIEKSETLSQLLTQAGIRHNVLNARQHEQEAQIVADAGKPGAVTIATNMAGRGTDIQLGGNVEMKVLEALAADPEADPDALRARIEEEHRADKEAVLASGGLFVLGTERHESRRIDNQLRGRSGRQGDPGRSSFFLSLEDDLMRIFGSERLDKVLSTLGMKEGEAIVHPWVNKSLERAQAKVEGRNFDIRKQLLKFDDVMNEQRKVIFAQRREIMEAKDISEIAEDMRHQVIDDLVAQHMPARSYADQWDVDGLAEAARTELGLDVPVAEWAAEEGVEDEIVRERLETASDEMMAEKVQAFGEETMRSVEKQILLSTIDKKWREHLLTLEHLRSVVNFRGYAQRDPLNEYKTESFQLFESLLDGLRADVTRQLANIRPMSKEQQDALVQQLMQQRARAGAAGTPADGGQPAGTPGGAPAAPRPAAAPAAAPATAGALIGAGTEAMRGPDGETATAPRPGFDESDPATWGTPGRNDPCPCGSGKKFKHCHGAI</sequence>
<dbReference type="InterPro" id="IPR036670">
    <property type="entry name" value="SecA_X-link_sf"/>
</dbReference>
<dbReference type="InterPro" id="IPR027417">
    <property type="entry name" value="P-loop_NTPase"/>
</dbReference>
<keyword evidence="8 15" id="KW-0547">Nucleotide-binding</keyword>
<dbReference type="Gene3D" id="3.40.50.300">
    <property type="entry name" value="P-loop containing nucleotide triphosphate hydrolases"/>
    <property type="match status" value="2"/>
</dbReference>
<dbReference type="PROSITE" id="PS01312">
    <property type="entry name" value="SECA"/>
    <property type="match status" value="1"/>
</dbReference>
<keyword evidence="5 15" id="KW-0963">Cytoplasm</keyword>
<evidence type="ECO:0000256" key="4">
    <source>
        <dbReference type="ARBA" id="ARBA00022475"/>
    </source>
</evidence>
<dbReference type="Gene3D" id="1.10.3060.10">
    <property type="entry name" value="Helical scaffold and wing domains of SecA"/>
    <property type="match status" value="1"/>
</dbReference>
<dbReference type="SUPFAM" id="SSF81767">
    <property type="entry name" value="Pre-protein crosslinking domain of SecA"/>
    <property type="match status" value="1"/>
</dbReference>
<dbReference type="OrthoDB" id="9805579at2"/>
<dbReference type="SUPFAM" id="SSF81886">
    <property type="entry name" value="Helical scaffold and wing domains of SecA"/>
    <property type="match status" value="1"/>
</dbReference>
<dbReference type="HAMAP" id="MF_01382">
    <property type="entry name" value="SecA"/>
    <property type="match status" value="1"/>
</dbReference>
<dbReference type="FunFam" id="3.90.1440.10:FF:000001">
    <property type="entry name" value="Preprotein translocase subunit SecA"/>
    <property type="match status" value="1"/>
</dbReference>
<evidence type="ECO:0000256" key="14">
    <source>
        <dbReference type="ARBA" id="ARBA00023136"/>
    </source>
</evidence>
<dbReference type="GO" id="GO:0006605">
    <property type="term" value="P:protein targeting"/>
    <property type="evidence" value="ECO:0007669"/>
    <property type="project" value="UniProtKB-UniRule"/>
</dbReference>
<dbReference type="GO" id="GO:0065002">
    <property type="term" value="P:intracellular protein transmembrane transport"/>
    <property type="evidence" value="ECO:0007669"/>
    <property type="project" value="UniProtKB-UniRule"/>
</dbReference>
<evidence type="ECO:0000256" key="7">
    <source>
        <dbReference type="ARBA" id="ARBA00022723"/>
    </source>
</evidence>
<comment type="function">
    <text evidence="15">Part of the Sec protein translocase complex. Interacts with the SecYEG preprotein conducting channel. Has a central role in coupling the hydrolysis of ATP to the transfer of proteins into and across the cell membrane, serving both as a receptor for the preprotein-SecB complex and as an ATP-driven molecular motor driving the stepwise translocation of polypeptide chains across the membrane.</text>
</comment>
<keyword evidence="11 15" id="KW-0653">Protein transport</keyword>
<dbReference type="NCBIfam" id="NF009538">
    <property type="entry name" value="PRK12904.1"/>
    <property type="match status" value="1"/>
</dbReference>
<comment type="catalytic activity">
    <reaction evidence="15">
        <text>ATP + H2O + cellular proteinSide 1 = ADP + phosphate + cellular proteinSide 2.</text>
        <dbReference type="EC" id="7.4.2.8"/>
    </reaction>
</comment>
<evidence type="ECO:0000256" key="3">
    <source>
        <dbReference type="ARBA" id="ARBA00022448"/>
    </source>
</evidence>
<keyword evidence="22" id="KW-1185">Reference proteome</keyword>
<dbReference type="FunFam" id="1.10.3060.10:FF:000003">
    <property type="entry name" value="Protein translocase subunit SecA"/>
    <property type="match status" value="1"/>
</dbReference>
<feature type="region of interest" description="Disordered" evidence="17">
    <location>
        <begin position="831"/>
        <end position="930"/>
    </location>
</feature>
<dbReference type="InterPro" id="IPR011116">
    <property type="entry name" value="SecA_Wing/Scaffold"/>
</dbReference>
<evidence type="ECO:0000259" key="18">
    <source>
        <dbReference type="PROSITE" id="PS51192"/>
    </source>
</evidence>
<dbReference type="GO" id="GO:0008564">
    <property type="term" value="F:protein-exporting ATPase activity"/>
    <property type="evidence" value="ECO:0007669"/>
    <property type="project" value="UniProtKB-EC"/>
</dbReference>
<feature type="domain" description="SecA family profile" evidence="20">
    <location>
        <begin position="5"/>
        <end position="614"/>
    </location>
</feature>
<dbReference type="CDD" id="cd18803">
    <property type="entry name" value="SF2_C_secA"/>
    <property type="match status" value="1"/>
</dbReference>
<dbReference type="STRING" id="1447782.SAMN05444417_2492"/>
<comment type="subunit">
    <text evidence="15">Monomer and homodimer. Part of the essential Sec protein translocation apparatus which comprises SecA, SecYEG and auxiliary proteins SecDF-YajC and YidC.</text>
</comment>
<keyword evidence="6" id="KW-0997">Cell inner membrane</keyword>
<feature type="domain" description="Helicase ATP-binding" evidence="18">
    <location>
        <begin position="91"/>
        <end position="249"/>
    </location>
</feature>
<dbReference type="EC" id="7.4.2.8" evidence="15"/>
<dbReference type="InterPro" id="IPR044722">
    <property type="entry name" value="SecA_SF2_C"/>
</dbReference>
<dbReference type="InterPro" id="IPR036266">
    <property type="entry name" value="SecA_Wing/Scaffold_sf"/>
</dbReference>
<accession>A0A1M6FTG7</accession>
<dbReference type="PROSITE" id="PS51196">
    <property type="entry name" value="SECA_MOTOR_DEAD"/>
    <property type="match status" value="1"/>
</dbReference>
<dbReference type="InterPro" id="IPR001650">
    <property type="entry name" value="Helicase_C-like"/>
</dbReference>
<dbReference type="PANTHER" id="PTHR30612:SF0">
    <property type="entry name" value="CHLOROPLAST PROTEIN-TRANSPORTING ATPASE"/>
    <property type="match status" value="1"/>
</dbReference>
<keyword evidence="4 15" id="KW-1003">Cell membrane</keyword>
<evidence type="ECO:0000259" key="19">
    <source>
        <dbReference type="PROSITE" id="PS51194"/>
    </source>
</evidence>
<evidence type="ECO:0000256" key="15">
    <source>
        <dbReference type="HAMAP-Rule" id="MF_01382"/>
    </source>
</evidence>
<evidence type="ECO:0000256" key="10">
    <source>
        <dbReference type="ARBA" id="ARBA00022840"/>
    </source>
</evidence>
<comment type="cofactor">
    <cofactor evidence="1">
        <name>Zn(2+)</name>
        <dbReference type="ChEBI" id="CHEBI:29105"/>
    </cofactor>
</comment>
<organism evidence="21 22">
    <name type="scientific">Wenxinia saemankumensis</name>
    <dbReference type="NCBI Taxonomy" id="1447782"/>
    <lineage>
        <taxon>Bacteria</taxon>
        <taxon>Pseudomonadati</taxon>
        <taxon>Pseudomonadota</taxon>
        <taxon>Alphaproteobacteria</taxon>
        <taxon>Rhodobacterales</taxon>
        <taxon>Roseobacteraceae</taxon>
        <taxon>Wenxinia</taxon>
    </lineage>
</organism>
<dbReference type="SMART" id="SM00958">
    <property type="entry name" value="SecA_PP_bind"/>
    <property type="match status" value="1"/>
</dbReference>
<keyword evidence="13 15" id="KW-0811">Translocation</keyword>
<evidence type="ECO:0000313" key="22">
    <source>
        <dbReference type="Proteomes" id="UP000184292"/>
    </source>
</evidence>
<dbReference type="InterPro" id="IPR004027">
    <property type="entry name" value="SEC_C_motif"/>
</dbReference>
<dbReference type="InterPro" id="IPR020937">
    <property type="entry name" value="SecA_CS"/>
</dbReference>
<dbReference type="InterPro" id="IPR011115">
    <property type="entry name" value="SecA_DEAD"/>
</dbReference>
<feature type="binding site" evidence="15">
    <location>
        <position position="89"/>
    </location>
    <ligand>
        <name>ATP</name>
        <dbReference type="ChEBI" id="CHEBI:30616"/>
    </ligand>
</feature>
<dbReference type="Pfam" id="PF07516">
    <property type="entry name" value="SecA_SW"/>
    <property type="match status" value="1"/>
</dbReference>
<name>A0A1M6FTG7_9RHOB</name>
<dbReference type="Proteomes" id="UP000184292">
    <property type="component" value="Unassembled WGS sequence"/>
</dbReference>
<feature type="binding site" evidence="15">
    <location>
        <position position="502"/>
    </location>
    <ligand>
        <name>ATP</name>
        <dbReference type="ChEBI" id="CHEBI:30616"/>
    </ligand>
</feature>
<keyword evidence="9" id="KW-0862">Zinc</keyword>
<evidence type="ECO:0000256" key="2">
    <source>
        <dbReference type="ARBA" id="ARBA00007650"/>
    </source>
</evidence>
<gene>
    <name evidence="15" type="primary">secA</name>
    <name evidence="21" type="ORF">SAMN05444417_2492</name>
</gene>
<protein>
    <recommendedName>
        <fullName evidence="15 16">Protein translocase subunit SecA</fullName>
        <ecNumber evidence="15">7.4.2.8</ecNumber>
    </recommendedName>
</protein>
<dbReference type="PROSITE" id="PS51192">
    <property type="entry name" value="HELICASE_ATP_BIND_1"/>
    <property type="match status" value="1"/>
</dbReference>
<feature type="compositionally biased region" description="Low complexity" evidence="17">
    <location>
        <begin position="863"/>
        <end position="883"/>
    </location>
</feature>
<keyword evidence="14 15" id="KW-0472">Membrane</keyword>
<feature type="domain" description="Helicase C-terminal" evidence="19">
    <location>
        <begin position="427"/>
        <end position="622"/>
    </location>
</feature>
<evidence type="ECO:0000259" key="20">
    <source>
        <dbReference type="PROSITE" id="PS51196"/>
    </source>
</evidence>
<reference evidence="21 22" key="1">
    <citation type="submission" date="2016-11" db="EMBL/GenBank/DDBJ databases">
        <authorList>
            <person name="Jaros S."/>
            <person name="Januszkiewicz K."/>
            <person name="Wedrychowicz H."/>
        </authorList>
    </citation>
    <scope>NUCLEOTIDE SEQUENCE [LARGE SCALE GENOMIC DNA]</scope>
    <source>
        <strain evidence="21 22">DSM 100565</strain>
    </source>
</reference>
<dbReference type="Pfam" id="PF01043">
    <property type="entry name" value="SecA_PP_bind"/>
    <property type="match status" value="1"/>
</dbReference>
<evidence type="ECO:0000256" key="16">
    <source>
        <dbReference type="RuleBase" id="RU003874"/>
    </source>
</evidence>
<comment type="subcellular location">
    <subcellularLocation>
        <location evidence="15">Cell membrane</location>
        <topology evidence="15">Peripheral membrane protein</topology>
        <orientation evidence="15">Cytoplasmic side</orientation>
    </subcellularLocation>
    <subcellularLocation>
        <location evidence="15">Cytoplasm</location>
    </subcellularLocation>
    <text evidence="15">Distribution is 50-50.</text>
</comment>
<evidence type="ECO:0000313" key="21">
    <source>
        <dbReference type="EMBL" id="SHJ00982.1"/>
    </source>
</evidence>
<dbReference type="InterPro" id="IPR000185">
    <property type="entry name" value="SecA"/>
</dbReference>
<keyword evidence="12 15" id="KW-1278">Translocase</keyword>
<dbReference type="Gene3D" id="3.10.450.50">
    <property type="match status" value="1"/>
</dbReference>
<dbReference type="PANTHER" id="PTHR30612">
    <property type="entry name" value="SECA INNER MEMBRANE COMPONENT OF SEC PROTEIN SECRETION SYSTEM"/>
    <property type="match status" value="1"/>
</dbReference>
<feature type="binding site" evidence="15">
    <location>
        <begin position="107"/>
        <end position="111"/>
    </location>
    <ligand>
        <name>ATP</name>
        <dbReference type="ChEBI" id="CHEBI:30616"/>
    </ligand>
</feature>
<evidence type="ECO:0000256" key="13">
    <source>
        <dbReference type="ARBA" id="ARBA00023010"/>
    </source>
</evidence>
<dbReference type="GO" id="GO:0005524">
    <property type="term" value="F:ATP binding"/>
    <property type="evidence" value="ECO:0007669"/>
    <property type="project" value="UniProtKB-UniRule"/>
</dbReference>
<dbReference type="Pfam" id="PF02810">
    <property type="entry name" value="SEC-C"/>
    <property type="match status" value="1"/>
</dbReference>
<comment type="similarity">
    <text evidence="2 15 16">Belongs to the SecA family.</text>
</comment>
<evidence type="ECO:0000256" key="11">
    <source>
        <dbReference type="ARBA" id="ARBA00022927"/>
    </source>
</evidence>
<dbReference type="AlphaFoldDB" id="A0A1M6FTG7"/>
<dbReference type="EMBL" id="FQYO01000004">
    <property type="protein sequence ID" value="SHJ00982.1"/>
    <property type="molecule type" value="Genomic_DNA"/>
</dbReference>
<dbReference type="Pfam" id="PF07517">
    <property type="entry name" value="SecA_DEAD"/>
    <property type="match status" value="1"/>
</dbReference>
<evidence type="ECO:0000256" key="12">
    <source>
        <dbReference type="ARBA" id="ARBA00022967"/>
    </source>
</evidence>
<keyword evidence="10 15" id="KW-0067">ATP-binding</keyword>
<evidence type="ECO:0000256" key="8">
    <source>
        <dbReference type="ARBA" id="ARBA00022741"/>
    </source>
</evidence>
<evidence type="ECO:0000256" key="9">
    <source>
        <dbReference type="ARBA" id="ARBA00022833"/>
    </source>
</evidence>
<dbReference type="GO" id="GO:0046872">
    <property type="term" value="F:metal ion binding"/>
    <property type="evidence" value="ECO:0007669"/>
    <property type="project" value="UniProtKB-KW"/>
</dbReference>
<dbReference type="CDD" id="cd17928">
    <property type="entry name" value="DEXDc_SecA"/>
    <property type="match status" value="1"/>
</dbReference>
<evidence type="ECO:0000256" key="5">
    <source>
        <dbReference type="ARBA" id="ARBA00022490"/>
    </source>
</evidence>
<dbReference type="FunFam" id="3.40.50.300:FF:000113">
    <property type="entry name" value="Preprotein translocase subunit SecA"/>
    <property type="match status" value="1"/>
</dbReference>
<evidence type="ECO:0000256" key="1">
    <source>
        <dbReference type="ARBA" id="ARBA00001947"/>
    </source>
</evidence>
<dbReference type="GO" id="GO:0005829">
    <property type="term" value="C:cytosol"/>
    <property type="evidence" value="ECO:0007669"/>
    <property type="project" value="TreeGrafter"/>
</dbReference>
<dbReference type="PROSITE" id="PS51194">
    <property type="entry name" value="HELICASE_CTER"/>
    <property type="match status" value="1"/>
</dbReference>
<proteinExistence type="inferred from homology"/>
<evidence type="ECO:0000256" key="17">
    <source>
        <dbReference type="SAM" id="MobiDB-lite"/>
    </source>
</evidence>